<dbReference type="EMBL" id="MRZV01000454">
    <property type="protein sequence ID" value="PIK49640.1"/>
    <property type="molecule type" value="Genomic_DNA"/>
</dbReference>
<reference evidence="1 2" key="1">
    <citation type="journal article" date="2017" name="PLoS Biol.">
        <title>The sea cucumber genome provides insights into morphological evolution and visceral regeneration.</title>
        <authorList>
            <person name="Zhang X."/>
            <person name="Sun L."/>
            <person name="Yuan J."/>
            <person name="Sun Y."/>
            <person name="Gao Y."/>
            <person name="Zhang L."/>
            <person name="Li S."/>
            <person name="Dai H."/>
            <person name="Hamel J.F."/>
            <person name="Liu C."/>
            <person name="Yu Y."/>
            <person name="Liu S."/>
            <person name="Lin W."/>
            <person name="Guo K."/>
            <person name="Jin S."/>
            <person name="Xu P."/>
            <person name="Storey K.B."/>
            <person name="Huan P."/>
            <person name="Zhang T."/>
            <person name="Zhou Y."/>
            <person name="Zhang J."/>
            <person name="Lin C."/>
            <person name="Li X."/>
            <person name="Xing L."/>
            <person name="Huo D."/>
            <person name="Sun M."/>
            <person name="Wang L."/>
            <person name="Mercier A."/>
            <person name="Li F."/>
            <person name="Yang H."/>
            <person name="Xiang J."/>
        </authorList>
    </citation>
    <scope>NUCLEOTIDE SEQUENCE [LARGE SCALE GENOMIC DNA]</scope>
    <source>
        <strain evidence="1">Shaxun</strain>
        <tissue evidence="1">Muscle</tissue>
    </source>
</reference>
<dbReference type="AlphaFoldDB" id="A0A2G8KNW1"/>
<keyword evidence="2" id="KW-1185">Reference proteome</keyword>
<dbReference type="STRING" id="307972.A0A2G8KNW1"/>
<dbReference type="PANTHER" id="PTHR28617:SF1">
    <property type="entry name" value="CILIA- AND FLAGELLA-ASSOCIATED PROTEIN 77"/>
    <property type="match status" value="1"/>
</dbReference>
<comment type="caution">
    <text evidence="1">The sequence shown here is derived from an EMBL/GenBank/DDBJ whole genome shotgun (WGS) entry which is preliminary data.</text>
</comment>
<dbReference type="PANTHER" id="PTHR28617">
    <property type="entry name" value="CILIA- AND FLAGELLA-ASSOCIATED PROTEIN 77"/>
    <property type="match status" value="1"/>
</dbReference>
<sequence>MFAAVTVSVNQLGPLYPIATRYYRNSLYHYIVFTPQLAMTSSSLAARYENTYDNPLLFKSELGRPFQRGFTLPSPDFTYGRPNVAKDGGAADAVAGWVPTAVQTIPRKEKRPDRDFIALNKACVGAGLVSAQEQFEYRATHDVRRRVTDEENNKTKLKRIPASMTFGVSTRPSTPVFDLLEHKYQDRWLQERRKSEMTKREKIQQKQNLNKGIYETRASLLRKHCPPVDQPPLWQMPKFQKQGPHLETFRSIDARKSCLQASCFRLHSTHWCIRSWHLRKCKELKPLTFKRTTKEIILVLYWIA</sequence>
<dbReference type="InterPro" id="IPR029147">
    <property type="entry name" value="CFAP77"/>
</dbReference>
<dbReference type="Proteomes" id="UP000230750">
    <property type="component" value="Unassembled WGS sequence"/>
</dbReference>
<protein>
    <recommendedName>
        <fullName evidence="3">Cilia-and flagella-associated protein 77</fullName>
    </recommendedName>
</protein>
<dbReference type="Pfam" id="PF14825">
    <property type="entry name" value="CFAP77"/>
    <property type="match status" value="1"/>
</dbReference>
<organism evidence="1 2">
    <name type="scientific">Stichopus japonicus</name>
    <name type="common">Sea cucumber</name>
    <dbReference type="NCBI Taxonomy" id="307972"/>
    <lineage>
        <taxon>Eukaryota</taxon>
        <taxon>Metazoa</taxon>
        <taxon>Echinodermata</taxon>
        <taxon>Eleutherozoa</taxon>
        <taxon>Echinozoa</taxon>
        <taxon>Holothuroidea</taxon>
        <taxon>Aspidochirotacea</taxon>
        <taxon>Aspidochirotida</taxon>
        <taxon>Stichopodidae</taxon>
        <taxon>Apostichopus</taxon>
    </lineage>
</organism>
<dbReference type="OrthoDB" id="532484at2759"/>
<name>A0A2G8KNW1_STIJA</name>
<gene>
    <name evidence="1" type="ORF">BSL78_13467</name>
</gene>
<proteinExistence type="predicted"/>
<evidence type="ECO:0008006" key="3">
    <source>
        <dbReference type="Google" id="ProtNLM"/>
    </source>
</evidence>
<accession>A0A2G8KNW1</accession>
<evidence type="ECO:0000313" key="1">
    <source>
        <dbReference type="EMBL" id="PIK49640.1"/>
    </source>
</evidence>
<evidence type="ECO:0000313" key="2">
    <source>
        <dbReference type="Proteomes" id="UP000230750"/>
    </source>
</evidence>